<comment type="caution">
    <text evidence="1">The sequence shown here is derived from an EMBL/GenBank/DDBJ whole genome shotgun (WGS) entry which is preliminary data.</text>
</comment>
<dbReference type="Gene3D" id="1.10.10.10">
    <property type="entry name" value="Winged helix-like DNA-binding domain superfamily/Winged helix DNA-binding domain"/>
    <property type="match status" value="1"/>
</dbReference>
<dbReference type="SUPFAM" id="SSF46785">
    <property type="entry name" value="Winged helix' DNA-binding domain"/>
    <property type="match status" value="1"/>
</dbReference>
<proteinExistence type="predicted"/>
<feature type="non-terminal residue" evidence="1">
    <location>
        <position position="1"/>
    </location>
</feature>
<sequence>ILELLRQEPLTSKEISTKLGFEEQETRIYLLRLKKANKIYSLEKRGRFNVYSIVEKTGSKDKIIIQDLKYDLANLYNFMKFKMKPAIEFSLEDIRFHKNLGD</sequence>
<organism evidence="1">
    <name type="scientific">marine sediment metagenome</name>
    <dbReference type="NCBI Taxonomy" id="412755"/>
    <lineage>
        <taxon>unclassified sequences</taxon>
        <taxon>metagenomes</taxon>
        <taxon>ecological metagenomes</taxon>
    </lineage>
</organism>
<dbReference type="InterPro" id="IPR036390">
    <property type="entry name" value="WH_DNA-bd_sf"/>
</dbReference>
<reference evidence="1" key="1">
    <citation type="journal article" date="2014" name="Front. Microbiol.">
        <title>High frequency of phylogenetically diverse reductive dehalogenase-homologous genes in deep subseafloor sedimentary metagenomes.</title>
        <authorList>
            <person name="Kawai M."/>
            <person name="Futagami T."/>
            <person name="Toyoda A."/>
            <person name="Takaki Y."/>
            <person name="Nishi S."/>
            <person name="Hori S."/>
            <person name="Arai W."/>
            <person name="Tsubouchi T."/>
            <person name="Morono Y."/>
            <person name="Uchiyama I."/>
            <person name="Ito T."/>
            <person name="Fujiyama A."/>
            <person name="Inagaki F."/>
            <person name="Takami H."/>
        </authorList>
    </citation>
    <scope>NUCLEOTIDE SEQUENCE</scope>
    <source>
        <strain evidence="1">Expedition CK06-06</strain>
    </source>
</reference>
<accession>X1IKD6</accession>
<gene>
    <name evidence="1" type="ORF">S03H2_66701</name>
</gene>
<dbReference type="EMBL" id="BARU01043582">
    <property type="protein sequence ID" value="GAH82886.1"/>
    <property type="molecule type" value="Genomic_DNA"/>
</dbReference>
<name>X1IKD6_9ZZZZ</name>
<dbReference type="InterPro" id="IPR036388">
    <property type="entry name" value="WH-like_DNA-bd_sf"/>
</dbReference>
<evidence type="ECO:0000313" key="1">
    <source>
        <dbReference type="EMBL" id="GAH82886.1"/>
    </source>
</evidence>
<protein>
    <recommendedName>
        <fullName evidence="2">HTH arsR-type domain-containing protein</fullName>
    </recommendedName>
</protein>
<evidence type="ECO:0008006" key="2">
    <source>
        <dbReference type="Google" id="ProtNLM"/>
    </source>
</evidence>
<dbReference type="AlphaFoldDB" id="X1IKD6"/>